<evidence type="ECO:0000313" key="2">
    <source>
        <dbReference type="EMBL" id="KOB51784.1"/>
    </source>
</evidence>
<dbReference type="SUPFAM" id="SSF56672">
    <property type="entry name" value="DNA/RNA polymerases"/>
    <property type="match status" value="1"/>
</dbReference>
<dbReference type="InterPro" id="IPR000477">
    <property type="entry name" value="RT_dom"/>
</dbReference>
<reference evidence="2 3" key="1">
    <citation type="journal article" date="2015" name="Genome Biol. Evol.">
        <title>The genome of winter moth (Operophtera brumata) provides a genomic perspective on sexual dimorphism and phenology.</title>
        <authorList>
            <person name="Derks M.F."/>
            <person name="Smit S."/>
            <person name="Salis L."/>
            <person name="Schijlen E."/>
            <person name="Bossers A."/>
            <person name="Mateman C."/>
            <person name="Pijl A.S."/>
            <person name="de Ridder D."/>
            <person name="Groenen M.A."/>
            <person name="Visser M.E."/>
            <person name="Megens H.J."/>
        </authorList>
    </citation>
    <scope>NUCLEOTIDE SEQUENCE [LARGE SCALE GENOMIC DNA]</scope>
    <source>
        <strain evidence="2">WM2013NL</strain>
        <tissue evidence="2">Head and thorax</tissue>
    </source>
</reference>
<dbReference type="InterPro" id="IPR043502">
    <property type="entry name" value="DNA/RNA_pol_sf"/>
</dbReference>
<feature type="non-terminal residue" evidence="2">
    <location>
        <position position="214"/>
    </location>
</feature>
<accession>A0A0L7K2A7</accession>
<dbReference type="STRING" id="104452.A0A0L7K2A7"/>
<proteinExistence type="predicted"/>
<dbReference type="EMBL" id="JTDY01019901">
    <property type="protein sequence ID" value="KOB51784.1"/>
    <property type="molecule type" value="Genomic_DNA"/>
</dbReference>
<dbReference type="PROSITE" id="PS50878">
    <property type="entry name" value="RT_POL"/>
    <property type="match status" value="1"/>
</dbReference>
<keyword evidence="2" id="KW-0695">RNA-directed DNA polymerase</keyword>
<keyword evidence="3" id="KW-1185">Reference proteome</keyword>
<comment type="caution">
    <text evidence="2">The sequence shown here is derived from an EMBL/GenBank/DDBJ whole genome shotgun (WGS) entry which is preliminary data.</text>
</comment>
<organism evidence="2 3">
    <name type="scientific">Operophtera brumata</name>
    <name type="common">Winter moth</name>
    <name type="synonym">Phalaena brumata</name>
    <dbReference type="NCBI Taxonomy" id="104452"/>
    <lineage>
        <taxon>Eukaryota</taxon>
        <taxon>Metazoa</taxon>
        <taxon>Ecdysozoa</taxon>
        <taxon>Arthropoda</taxon>
        <taxon>Hexapoda</taxon>
        <taxon>Insecta</taxon>
        <taxon>Pterygota</taxon>
        <taxon>Neoptera</taxon>
        <taxon>Endopterygota</taxon>
        <taxon>Lepidoptera</taxon>
        <taxon>Glossata</taxon>
        <taxon>Ditrysia</taxon>
        <taxon>Geometroidea</taxon>
        <taxon>Geometridae</taxon>
        <taxon>Larentiinae</taxon>
        <taxon>Operophtera</taxon>
    </lineage>
</organism>
<dbReference type="GO" id="GO:0003964">
    <property type="term" value="F:RNA-directed DNA polymerase activity"/>
    <property type="evidence" value="ECO:0007669"/>
    <property type="project" value="UniProtKB-KW"/>
</dbReference>
<dbReference type="InterPro" id="IPR043128">
    <property type="entry name" value="Rev_trsase/Diguanyl_cyclase"/>
</dbReference>
<evidence type="ECO:0000313" key="3">
    <source>
        <dbReference type="Proteomes" id="UP000037510"/>
    </source>
</evidence>
<evidence type="ECO:0000259" key="1">
    <source>
        <dbReference type="PROSITE" id="PS50878"/>
    </source>
</evidence>
<sequence length="214" mass="23823">MAKILEVGINKRLLRFFNEYNIFTDRQYAYRPGRSTTALVRELVWKITGALEEMQQVAVVCCDLSRASDTADRLLLQEKLDHYGVRGPAAKFMSDFVTERCQVVVGDSGRVQSNEGISDLGVPQGSCLSNTTFSLLLNDLPNSIDGAEIYMFADDVAAVVTAPTTSDLKQKLSDVTKQLCDWFRINGLALNLDKTYFIRFSLATKSQDPIHVAV</sequence>
<dbReference type="Proteomes" id="UP000037510">
    <property type="component" value="Unassembled WGS sequence"/>
</dbReference>
<keyword evidence="2" id="KW-0808">Transferase</keyword>
<dbReference type="PANTHER" id="PTHR33332">
    <property type="entry name" value="REVERSE TRANSCRIPTASE DOMAIN-CONTAINING PROTEIN"/>
    <property type="match status" value="1"/>
</dbReference>
<keyword evidence="2" id="KW-0548">Nucleotidyltransferase</keyword>
<feature type="domain" description="Reverse transcriptase" evidence="1">
    <location>
        <begin position="1"/>
        <end position="214"/>
    </location>
</feature>
<dbReference type="Gene3D" id="3.30.70.270">
    <property type="match status" value="1"/>
</dbReference>
<name>A0A0L7K2A7_OPEBR</name>
<protein>
    <submittedName>
        <fullName evidence="2">RNA-directed DNA polymerase from mobile element jockey</fullName>
    </submittedName>
</protein>
<dbReference type="AlphaFoldDB" id="A0A0L7K2A7"/>
<gene>
    <name evidence="2" type="ORF">OBRU01_27217</name>
</gene>
<dbReference type="Pfam" id="PF00078">
    <property type="entry name" value="RVT_1"/>
    <property type="match status" value="1"/>
</dbReference>